<comment type="subcellular location">
    <subcellularLocation>
        <location evidence="1">Mitochondrion</location>
    </subcellularLocation>
</comment>
<evidence type="ECO:0000313" key="7">
    <source>
        <dbReference type="Proteomes" id="UP001153954"/>
    </source>
</evidence>
<evidence type="ECO:0000256" key="4">
    <source>
        <dbReference type="ARBA" id="ARBA00053669"/>
    </source>
</evidence>
<dbReference type="EMBL" id="CAKOGL010000027">
    <property type="protein sequence ID" value="CAH2104853.1"/>
    <property type="molecule type" value="Genomic_DNA"/>
</dbReference>
<dbReference type="HAMAP" id="MF_01477">
    <property type="entry name" value="Iojap_RsfS"/>
    <property type="match status" value="1"/>
</dbReference>
<dbReference type="SUPFAM" id="SSF81301">
    <property type="entry name" value="Nucleotidyltransferase"/>
    <property type="match status" value="1"/>
</dbReference>
<dbReference type="Gene3D" id="3.30.460.10">
    <property type="entry name" value="Beta Polymerase, domain 2"/>
    <property type="match status" value="1"/>
</dbReference>
<name>A0AAU9V3U9_EUPED</name>
<dbReference type="InterPro" id="IPR004394">
    <property type="entry name" value="Iojap/RsfS/C7orf30"/>
</dbReference>
<dbReference type="GO" id="GO:0005739">
    <property type="term" value="C:mitochondrion"/>
    <property type="evidence" value="ECO:0007669"/>
    <property type="project" value="UniProtKB-SubCell"/>
</dbReference>
<evidence type="ECO:0000256" key="2">
    <source>
        <dbReference type="ARBA" id="ARBA00010574"/>
    </source>
</evidence>
<organism evidence="6 7">
    <name type="scientific">Euphydryas editha</name>
    <name type="common">Edith's checkerspot</name>
    <dbReference type="NCBI Taxonomy" id="104508"/>
    <lineage>
        <taxon>Eukaryota</taxon>
        <taxon>Metazoa</taxon>
        <taxon>Ecdysozoa</taxon>
        <taxon>Arthropoda</taxon>
        <taxon>Hexapoda</taxon>
        <taxon>Insecta</taxon>
        <taxon>Pterygota</taxon>
        <taxon>Neoptera</taxon>
        <taxon>Endopterygota</taxon>
        <taxon>Lepidoptera</taxon>
        <taxon>Glossata</taxon>
        <taxon>Ditrysia</taxon>
        <taxon>Papilionoidea</taxon>
        <taxon>Nymphalidae</taxon>
        <taxon>Nymphalinae</taxon>
        <taxon>Euphydryas</taxon>
    </lineage>
</organism>
<dbReference type="Pfam" id="PF02410">
    <property type="entry name" value="RsfS"/>
    <property type="match status" value="1"/>
</dbReference>
<dbReference type="NCBIfam" id="TIGR00090">
    <property type="entry name" value="rsfS_iojap_ybeB"/>
    <property type="match status" value="1"/>
</dbReference>
<evidence type="ECO:0000256" key="5">
    <source>
        <dbReference type="ARBA" id="ARBA00073331"/>
    </source>
</evidence>
<dbReference type="PANTHER" id="PTHR21043">
    <property type="entry name" value="IOJAP SUPERFAMILY ORTHOLOG"/>
    <property type="match status" value="1"/>
</dbReference>
<evidence type="ECO:0000313" key="6">
    <source>
        <dbReference type="EMBL" id="CAH2104853.1"/>
    </source>
</evidence>
<keyword evidence="3" id="KW-0496">Mitochondrion</keyword>
<dbReference type="PANTHER" id="PTHR21043:SF0">
    <property type="entry name" value="MITOCHONDRIAL ASSEMBLY OF RIBOSOMAL LARGE SUBUNIT PROTEIN 1"/>
    <property type="match status" value="1"/>
</dbReference>
<dbReference type="AlphaFoldDB" id="A0AAU9V3U9"/>
<dbReference type="GO" id="GO:0043023">
    <property type="term" value="F:ribosomal large subunit binding"/>
    <property type="evidence" value="ECO:0007669"/>
    <property type="project" value="TreeGrafter"/>
</dbReference>
<comment type="similarity">
    <text evidence="2">Belongs to the Iojap/RsfS family.</text>
</comment>
<sequence length="243" mass="27895">MFKKIVLPITACQQYCISLSKFRTGYNTNSIQKTYFHNGTCLLNPRNPPKSSNQTSPAIASKYQVITEMNSPVIENTADEIYVEDKYPILSDEFDGINLERGKNGVFEIEDLVELLDRENSKDIFVATVPKDINYVEYICVVSARSKRHILALAEFVRKVYKRKCHKSDLIPRIEGKDSDEWMALDLGNIALHIFSEKTRKIYDLETLWSVGPEYDGKTNNTTEVIDMLENYSSYLKDLKPLS</sequence>
<protein>
    <recommendedName>
        <fullName evidence="5">Mitochondrial assembly of ribosomal large subunit protein 1</fullName>
    </recommendedName>
</protein>
<proteinExistence type="inferred from homology"/>
<dbReference type="GO" id="GO:0017148">
    <property type="term" value="P:negative regulation of translation"/>
    <property type="evidence" value="ECO:0007669"/>
    <property type="project" value="TreeGrafter"/>
</dbReference>
<dbReference type="FunFam" id="3.30.460.10:FF:000018">
    <property type="entry name" value="Mitochondrial assembly of ribosomal large subunit 1"/>
    <property type="match status" value="1"/>
</dbReference>
<comment type="caution">
    <text evidence="6">The sequence shown here is derived from an EMBL/GenBank/DDBJ whole genome shotgun (WGS) entry which is preliminary data.</text>
</comment>
<dbReference type="InterPro" id="IPR043519">
    <property type="entry name" value="NT_sf"/>
</dbReference>
<dbReference type="GO" id="GO:0090071">
    <property type="term" value="P:negative regulation of ribosome biogenesis"/>
    <property type="evidence" value="ECO:0007669"/>
    <property type="project" value="TreeGrafter"/>
</dbReference>
<comment type="function">
    <text evidence="4">Required for normal mitochondrial ribosome function and mitochondrial translation. May play a role in ribosome biogenesis by preventing premature association of the 28S and 39S ribosomal subunits. Interacts with mitochondrial ribosomal protein uL14m (MRPL14), probably blocking formation of intersubunit bridge B8, preventing association of the 28S and 39S ribosomal subunits. Addition to isolated mitochondrial ribosomal subunits partially inhibits translation, probably by interfering with the association of the 28S and 39S ribosomal subunits and the formation of functional ribosomes. May also participate in the assembly and/or regulation of the stability of the large subunit of the mitochondrial ribosome. May function as a ribosomal silencing factor.</text>
</comment>
<reference evidence="6" key="1">
    <citation type="submission" date="2022-03" db="EMBL/GenBank/DDBJ databases">
        <authorList>
            <person name="Tunstrom K."/>
        </authorList>
    </citation>
    <scope>NUCLEOTIDE SEQUENCE</scope>
</reference>
<dbReference type="Proteomes" id="UP001153954">
    <property type="component" value="Unassembled WGS sequence"/>
</dbReference>
<gene>
    <name evidence="6" type="ORF">EEDITHA_LOCUS19182</name>
</gene>
<evidence type="ECO:0000256" key="3">
    <source>
        <dbReference type="ARBA" id="ARBA00023128"/>
    </source>
</evidence>
<accession>A0AAU9V3U9</accession>
<evidence type="ECO:0000256" key="1">
    <source>
        <dbReference type="ARBA" id="ARBA00004173"/>
    </source>
</evidence>
<keyword evidence="7" id="KW-1185">Reference proteome</keyword>